<evidence type="ECO:0008006" key="5">
    <source>
        <dbReference type="Google" id="ProtNLM"/>
    </source>
</evidence>
<dbReference type="eggNOG" id="arCOG08960">
    <property type="taxonomic scope" value="Archaea"/>
</dbReference>
<organism evidence="3 4">
    <name type="scientific">Halostagnicola larsenii XH-48</name>
    <dbReference type="NCBI Taxonomy" id="797299"/>
    <lineage>
        <taxon>Archaea</taxon>
        <taxon>Methanobacteriati</taxon>
        <taxon>Methanobacteriota</taxon>
        <taxon>Stenosarchaea group</taxon>
        <taxon>Halobacteria</taxon>
        <taxon>Halobacteriales</taxon>
        <taxon>Natrialbaceae</taxon>
        <taxon>Halostagnicola</taxon>
    </lineage>
</organism>
<dbReference type="PANTHER" id="PTHR15108">
    <property type="entry name" value="N-ACYLGLUCOSAMINE-2-EPIMERASE"/>
    <property type="match status" value="1"/>
</dbReference>
<name>W0JTY6_9EURY</name>
<dbReference type="Pfam" id="PF07221">
    <property type="entry name" value="GlcNAc_2-epim"/>
    <property type="match status" value="2"/>
</dbReference>
<dbReference type="PATRIC" id="fig|797299.3.peg.3749"/>
<dbReference type="GO" id="GO:0005975">
    <property type="term" value="P:carbohydrate metabolic process"/>
    <property type="evidence" value="ECO:0007669"/>
    <property type="project" value="InterPro"/>
</dbReference>
<accession>W0JTY6</accession>
<dbReference type="RefSeq" id="WP_049954854.1">
    <property type="nucleotide sequence ID" value="NZ_CP007057.1"/>
</dbReference>
<comment type="similarity">
    <text evidence="1">Belongs to the N-acylglucosamine 2-epimerase family.</text>
</comment>
<dbReference type="Proteomes" id="UP000019024">
    <property type="component" value="Plasmid unnamed2"/>
</dbReference>
<keyword evidence="4" id="KW-1185">Reference proteome</keyword>
<dbReference type="Gene3D" id="1.50.10.10">
    <property type="match status" value="1"/>
</dbReference>
<dbReference type="OrthoDB" id="280630at2157"/>
<reference evidence="3 4" key="1">
    <citation type="submission" date="2014-01" db="EMBL/GenBank/DDBJ databases">
        <authorList>
            <consortium name="DOE Joint Genome Institute"/>
            <person name="Anderson I."/>
            <person name="Huntemann M."/>
            <person name="Han J."/>
            <person name="Chen A."/>
            <person name="Kyrpides N."/>
            <person name="Mavromatis K."/>
            <person name="Markowitz V."/>
            <person name="Palaniappan K."/>
            <person name="Ivanova N."/>
            <person name="Schaumberg A."/>
            <person name="Pati A."/>
            <person name="Liolios K."/>
            <person name="Nordberg H.P."/>
            <person name="Cantor M.N."/>
            <person name="Hua S.X."/>
            <person name="Woyke T."/>
        </authorList>
    </citation>
    <scope>NUCLEOTIDE SEQUENCE [LARGE SCALE GENOMIC DNA]</scope>
    <source>
        <strain evidence="3 4">XH-48</strain>
        <plasmid evidence="4">2</plasmid>
    </source>
</reference>
<dbReference type="KEGG" id="hlr:HALLA_01820"/>
<dbReference type="InterPro" id="IPR010819">
    <property type="entry name" value="AGE/CE"/>
</dbReference>
<dbReference type="HOGENOM" id="CLU_046651_3_0_2"/>
<evidence type="ECO:0000313" key="3">
    <source>
        <dbReference type="EMBL" id="AHG02066.1"/>
    </source>
</evidence>
<evidence type="ECO:0000256" key="2">
    <source>
        <dbReference type="ARBA" id="ARBA00023235"/>
    </source>
</evidence>
<dbReference type="AlphaFoldDB" id="W0JTY6"/>
<keyword evidence="2" id="KW-0413">Isomerase</keyword>
<dbReference type="GO" id="GO:0016853">
    <property type="term" value="F:isomerase activity"/>
    <property type="evidence" value="ECO:0007669"/>
    <property type="project" value="UniProtKB-KW"/>
</dbReference>
<dbReference type="InterPro" id="IPR012341">
    <property type="entry name" value="6hp_glycosidase-like_sf"/>
</dbReference>
<evidence type="ECO:0000313" key="4">
    <source>
        <dbReference type="Proteomes" id="UP000019024"/>
    </source>
</evidence>
<sequence length="425" mass="49035">MVESDLSVSEEYLSKLERILEDNVLEFWHPRCLDETHGGYVLSYDADGEFAGNDRKMIVTQARMVWLFARLHREGYDDGEYLDAAELGYDFLRTEMWDDDNGGFFWEVERDGTVSKPNKHLYGQSFGLYALSEYYRATGDEGARKFAVEHFKLLESVSRDREYGGYVEYFGPDWTPIESGQTYLETIEPDWSEKESDDSVLDPTLKLMNTHLHLLEAVTEFHAAIGSASSGDRLHELLHILTNTVVRKDTGACTDKYDRSWNPRLDREEFRIASYGHDLENVWLTMEAAEALDVRLSLFEELYETLFDYALEYGYDDENGGFYFYGPLGEPATNRIKAWWVQAECMTSALKMYRQTGGERYLRVFEETLEFVETHQVDDVVGEWHSGIDDSLEPLGRKGAEYKAGYHNGRALLECISELRLLGDD</sequence>
<proteinExistence type="inferred from homology"/>
<dbReference type="GeneID" id="25147408"/>
<gene>
    <name evidence="3" type="ORF">HALLA_01820</name>
</gene>
<geneLocation type="plasmid" evidence="3">
    <name>unnamed</name>
</geneLocation>
<dbReference type="SUPFAM" id="SSF48208">
    <property type="entry name" value="Six-hairpin glycosidases"/>
    <property type="match status" value="1"/>
</dbReference>
<evidence type="ECO:0000256" key="1">
    <source>
        <dbReference type="ARBA" id="ARBA00008558"/>
    </source>
</evidence>
<dbReference type="EMBL" id="CP007057">
    <property type="protein sequence ID" value="AHG02066.1"/>
    <property type="molecule type" value="Genomic_DNA"/>
</dbReference>
<dbReference type="InterPro" id="IPR008928">
    <property type="entry name" value="6-hairpin_glycosidase_sf"/>
</dbReference>
<keyword evidence="3" id="KW-0614">Plasmid</keyword>
<protein>
    <recommendedName>
        <fullName evidence="5">N-acylglucosamine 2-epimerase</fullName>
    </recommendedName>
</protein>